<reference evidence="6 7" key="1">
    <citation type="journal article" date="2011" name="Proc. Natl. Acad. Sci. U.S.A.">
        <title>Niche of harmful alga Aureococcus anophagefferens revealed through ecogenomics.</title>
        <authorList>
            <person name="Gobler C.J."/>
            <person name="Berry D.L."/>
            <person name="Dyhrman S.T."/>
            <person name="Wilhelm S.W."/>
            <person name="Salamov A."/>
            <person name="Lobanov A.V."/>
            <person name="Zhang Y."/>
            <person name="Collier J.L."/>
            <person name="Wurch L.L."/>
            <person name="Kustka A.B."/>
            <person name="Dill B.D."/>
            <person name="Shah M."/>
            <person name="VerBerkmoes N.C."/>
            <person name="Kuo A."/>
            <person name="Terry A."/>
            <person name="Pangilinan J."/>
            <person name="Lindquist E.A."/>
            <person name="Lucas S."/>
            <person name="Paulsen I.T."/>
            <person name="Hattenrath-Lehmann T.K."/>
            <person name="Talmage S.C."/>
            <person name="Walker E.A."/>
            <person name="Koch F."/>
            <person name="Burson A.M."/>
            <person name="Marcoval M.A."/>
            <person name="Tang Y.Z."/>
            <person name="Lecleir G.R."/>
            <person name="Coyne K.J."/>
            <person name="Berg G.M."/>
            <person name="Bertrand E.M."/>
            <person name="Saito M.A."/>
            <person name="Gladyshev V.N."/>
            <person name="Grigoriev I.V."/>
        </authorList>
    </citation>
    <scope>NUCLEOTIDE SEQUENCE [LARGE SCALE GENOMIC DNA]</scope>
    <source>
        <strain evidence="7">CCMP 1984</strain>
    </source>
</reference>
<dbReference type="PANTHER" id="PTHR34524">
    <property type="entry name" value="CALCYPHOSIN"/>
    <property type="match status" value="1"/>
</dbReference>
<name>F0Y6M9_AURAN</name>
<feature type="domain" description="EF-hand" evidence="5">
    <location>
        <begin position="20"/>
        <end position="55"/>
    </location>
</feature>
<accession>F0Y6M9</accession>
<dbReference type="Pfam" id="PF13499">
    <property type="entry name" value="EF-hand_7"/>
    <property type="match status" value="3"/>
</dbReference>
<gene>
    <name evidence="6" type="ORF">AURANDRAFT_63650</name>
</gene>
<feature type="domain" description="EF-hand" evidence="5">
    <location>
        <begin position="355"/>
        <end position="390"/>
    </location>
</feature>
<dbReference type="SUPFAM" id="SSF47473">
    <property type="entry name" value="EF-hand"/>
    <property type="match status" value="2"/>
</dbReference>
<dbReference type="InterPro" id="IPR011992">
    <property type="entry name" value="EF-hand-dom_pair"/>
</dbReference>
<dbReference type="PROSITE" id="PS50222">
    <property type="entry name" value="EF_HAND_2"/>
    <property type="match status" value="6"/>
</dbReference>
<keyword evidence="7" id="KW-1185">Reference proteome</keyword>
<dbReference type="EMBL" id="GL833126">
    <property type="protein sequence ID" value="EGB09045.1"/>
    <property type="molecule type" value="Genomic_DNA"/>
</dbReference>
<organism evidence="7">
    <name type="scientific">Aureococcus anophagefferens</name>
    <name type="common">Harmful bloom alga</name>
    <dbReference type="NCBI Taxonomy" id="44056"/>
    <lineage>
        <taxon>Eukaryota</taxon>
        <taxon>Sar</taxon>
        <taxon>Stramenopiles</taxon>
        <taxon>Ochrophyta</taxon>
        <taxon>Pelagophyceae</taxon>
        <taxon>Pelagomonadales</taxon>
        <taxon>Pelagomonadaceae</taxon>
        <taxon>Aureococcus</taxon>
    </lineage>
</organism>
<feature type="domain" description="EF-hand" evidence="5">
    <location>
        <begin position="636"/>
        <end position="671"/>
    </location>
</feature>
<evidence type="ECO:0000256" key="2">
    <source>
        <dbReference type="ARBA" id="ARBA00022737"/>
    </source>
</evidence>
<evidence type="ECO:0000259" key="5">
    <source>
        <dbReference type="PROSITE" id="PS50222"/>
    </source>
</evidence>
<sequence>MADDETAKKLATDVACAVFSRELNLRKAFSRLDVDKNGAIDRDEFAALLAPLSTACTAAATSAVFDLFDADKSGTISSSEFQDALLEYGGAAPPPPTKKPAAAAKHVEAIKEAAEYVEVDGDTMTDADVMDELSDRLEQEGVPLHTLYRVLAPRDGRMTRDTLRSVLEKMGLGYALASPAEEAAAAKKAPAVRAAEAVVAPAAQEEHVGDALEHANAFNVNQQRACEVLKSGDASDEAVRSLLPILKAKMHAHGYDTGKVGDLFLRLDADRSGSISPREFLELMRSWGVNLTAEQGVHLLEPFDVNLDGSLDFHEFVKWVEMWCPPEDENEYAASWRRGGPTDQRVWARSGDGAGRVGRVDRLMAMIDADHDGAIECYEFIRALSRKDDYDRPIGGGGGGGGLGQGRLNPDGSAKADDVVEAPAAVEEATDAAPEVDDDAVAAAWLAAVVGALQAGGVEASRAFTKAVGHAAVAGKDVLTIEGLLRCGDAVGVARAQLDERRTGAAAVVRRYGTALDGVPVLPAWRLLDLCAVEEDLAAYEQKVVEPRKPSPKRRKKQEPPSWAPGVEIYVAAKPPPRGGAAAAAAADPDAAEAAALDAALKEAPAALEALTPAQLRQVAISDNAMIQQLRAELAERSSHMRDMFARMDADGSGEISVLEFRKGLQKAGFTDHGAVHKKGLDRGAIAVSVEDTVRLFNYYDKDRSGSLSYAEFMKLLQNSVAIDYRPMVVGEDSAVTVAGGYDGDL</sequence>
<dbReference type="SMART" id="SM00054">
    <property type="entry name" value="EFh"/>
    <property type="match status" value="6"/>
</dbReference>
<dbReference type="InterPro" id="IPR002048">
    <property type="entry name" value="EF_hand_dom"/>
</dbReference>
<dbReference type="Gene3D" id="1.10.238.10">
    <property type="entry name" value="EF-hand"/>
    <property type="match status" value="3"/>
</dbReference>
<feature type="domain" description="EF-hand" evidence="5">
    <location>
        <begin position="63"/>
        <end position="91"/>
    </location>
</feature>
<dbReference type="RefSeq" id="XP_009036171.1">
    <property type="nucleotide sequence ID" value="XM_009037923.1"/>
</dbReference>
<dbReference type="GO" id="GO:0005509">
    <property type="term" value="F:calcium ion binding"/>
    <property type="evidence" value="ECO:0007669"/>
    <property type="project" value="InterPro"/>
</dbReference>
<keyword evidence="2" id="KW-0677">Repeat</keyword>
<keyword evidence="1" id="KW-0479">Metal-binding</keyword>
<feature type="domain" description="EF-hand" evidence="5">
    <location>
        <begin position="255"/>
        <end position="290"/>
    </location>
</feature>
<keyword evidence="3" id="KW-0106">Calcium</keyword>
<dbReference type="InParanoid" id="F0Y6M9"/>
<proteinExistence type="predicted"/>
<dbReference type="Proteomes" id="UP000002729">
    <property type="component" value="Unassembled WGS sequence"/>
</dbReference>
<dbReference type="CDD" id="cd00051">
    <property type="entry name" value="EFh"/>
    <property type="match status" value="3"/>
</dbReference>
<evidence type="ECO:0000313" key="6">
    <source>
        <dbReference type="EMBL" id="EGB09045.1"/>
    </source>
</evidence>
<dbReference type="KEGG" id="aaf:AURANDRAFT_63650"/>
<dbReference type="OrthoDB" id="191686at2759"/>
<feature type="domain" description="EF-hand" evidence="5">
    <location>
        <begin position="688"/>
        <end position="723"/>
    </location>
</feature>
<evidence type="ECO:0000256" key="3">
    <source>
        <dbReference type="ARBA" id="ARBA00022837"/>
    </source>
</evidence>
<dbReference type="PROSITE" id="PS00018">
    <property type="entry name" value="EF_HAND_1"/>
    <property type="match status" value="6"/>
</dbReference>
<dbReference type="PANTHER" id="PTHR34524:SF6">
    <property type="entry name" value="CALCYPHOSINE LIKE"/>
    <property type="match status" value="1"/>
</dbReference>
<evidence type="ECO:0000256" key="4">
    <source>
        <dbReference type="SAM" id="MobiDB-lite"/>
    </source>
</evidence>
<dbReference type="GeneID" id="20224428"/>
<feature type="region of interest" description="Disordered" evidence="4">
    <location>
        <begin position="395"/>
        <end position="416"/>
    </location>
</feature>
<evidence type="ECO:0000256" key="1">
    <source>
        <dbReference type="ARBA" id="ARBA00022723"/>
    </source>
</evidence>
<protein>
    <recommendedName>
        <fullName evidence="5">EF-hand domain-containing protein</fullName>
    </recommendedName>
</protein>
<feature type="compositionally biased region" description="Gly residues" evidence="4">
    <location>
        <begin position="395"/>
        <end position="405"/>
    </location>
</feature>
<evidence type="ECO:0000313" key="7">
    <source>
        <dbReference type="Proteomes" id="UP000002729"/>
    </source>
</evidence>
<dbReference type="InterPro" id="IPR018247">
    <property type="entry name" value="EF_Hand_1_Ca_BS"/>
</dbReference>
<dbReference type="InterPro" id="IPR051581">
    <property type="entry name" value="Ca-bind"/>
</dbReference>
<dbReference type="AlphaFoldDB" id="F0Y6M9"/>